<comment type="function">
    <text evidence="4">Catalyzes the reversible reduction of methylene-H(4)MPT to methyl-H(4)MPT.</text>
</comment>
<gene>
    <name evidence="4 6" type="primary">mer</name>
    <name evidence="6" type="ORF">EYH15_04335</name>
</gene>
<dbReference type="GO" id="GO:0019386">
    <property type="term" value="P:methanogenesis, from carbon dioxide"/>
    <property type="evidence" value="ECO:0007669"/>
    <property type="project" value="UniProtKB-UniRule"/>
</dbReference>
<evidence type="ECO:0000256" key="4">
    <source>
        <dbReference type="HAMAP-Rule" id="MF_01091"/>
    </source>
</evidence>
<dbReference type="NCBIfam" id="TIGR03555">
    <property type="entry name" value="F420_mer"/>
    <property type="match status" value="1"/>
</dbReference>
<dbReference type="GO" id="GO:0018537">
    <property type="term" value="F:coenzyme F420-dependent N5,N10-methenyltetrahydromethanopterin reductase activity"/>
    <property type="evidence" value="ECO:0007669"/>
    <property type="project" value="UniProtKB-UniRule"/>
</dbReference>
<dbReference type="AlphaFoldDB" id="A0A833E1Y6"/>
<keyword evidence="2 4" id="KW-0554">One-carbon metabolism</keyword>
<evidence type="ECO:0000256" key="3">
    <source>
        <dbReference type="ARBA" id="ARBA00023002"/>
    </source>
</evidence>
<dbReference type="Gene3D" id="3.20.20.30">
    <property type="entry name" value="Luciferase-like domain"/>
    <property type="match status" value="1"/>
</dbReference>
<accession>A0A833E1Y6</accession>
<reference evidence="6" key="1">
    <citation type="journal article" date="2020" name="ISME J.">
        <title>Gammaproteobacteria mediating utilization of methyl-, sulfur- and petroleum organic compounds in deep ocean hydrothermal plumes.</title>
        <authorList>
            <person name="Zhou Z."/>
            <person name="Liu Y."/>
            <person name="Pan J."/>
            <person name="Cron B.R."/>
            <person name="Toner B.M."/>
            <person name="Anantharaman K."/>
            <person name="Breier J.A."/>
            <person name="Dick G.J."/>
            <person name="Li M."/>
        </authorList>
    </citation>
    <scope>NUCLEOTIDE SEQUENCE</scope>
    <source>
        <strain evidence="6">SZUA-1453</strain>
    </source>
</reference>
<dbReference type="EC" id="1.5.98.2" evidence="4"/>
<feature type="domain" description="Luciferase-like" evidence="5">
    <location>
        <begin position="11"/>
        <end position="294"/>
    </location>
</feature>
<dbReference type="InterPro" id="IPR011251">
    <property type="entry name" value="Luciferase-like_dom"/>
</dbReference>
<evidence type="ECO:0000256" key="1">
    <source>
        <dbReference type="ARBA" id="ARBA00022490"/>
    </source>
</evidence>
<dbReference type="InterPro" id="IPR019946">
    <property type="entry name" value="MeH4methanopterin_reductase"/>
</dbReference>
<dbReference type="PANTHER" id="PTHR43244:SF1">
    <property type="entry name" value="5,10-METHYLENETETRAHYDROMETHANOPTERIN REDUCTASE"/>
    <property type="match status" value="1"/>
</dbReference>
<dbReference type="GO" id="GO:0016705">
    <property type="term" value="F:oxidoreductase activity, acting on paired donors, with incorporation or reduction of molecular oxygen"/>
    <property type="evidence" value="ECO:0007669"/>
    <property type="project" value="InterPro"/>
</dbReference>
<comment type="similarity">
    <text evidence="4">Belongs to the mer family.</text>
</comment>
<dbReference type="Proteomes" id="UP000643554">
    <property type="component" value="Unassembled WGS sequence"/>
</dbReference>
<proteinExistence type="inferred from homology"/>
<name>A0A833E1Y6_9EURY</name>
<dbReference type="CDD" id="cd01097">
    <property type="entry name" value="Tetrahydromethanopterin_reductase"/>
    <property type="match status" value="1"/>
</dbReference>
<sequence>MKVGIEFVPNEPITKICHYVKLAEDSGFQYCWITDHYNNREVYMTLTSIAGVTNKIKLGPGVTNPYIRHPAITASAMVTLDELSGGRAVLGIGPGDKATFEALGIEWVKPVSTIKKAVRDIRALIKGEKLETGAQLAIRPRSEIPIYIGAQGPKMLETAGMIGDGVLINASHPKDFEVAIPIVKRGAESAGRSIEEIDIVAYTCMSVDKDPEKAKEAAIPVVAFIVAGSPPVVLERHGIDMEKVEKIREALKRGDFKTAFSTVDEKMLEAFSLYGTPEDIIEKIKSLAEIGVTQVVAGSPIGPNKERSIKLIGKEIIPAVKEL</sequence>
<dbReference type="UniPathway" id="UPA00640">
    <property type="reaction ID" value="UER00697"/>
</dbReference>
<dbReference type="NCBIfam" id="NF002619">
    <property type="entry name" value="PRK02271.1"/>
    <property type="match status" value="1"/>
</dbReference>
<dbReference type="Pfam" id="PF00296">
    <property type="entry name" value="Bac_luciferase"/>
    <property type="match status" value="1"/>
</dbReference>
<dbReference type="SUPFAM" id="SSF51679">
    <property type="entry name" value="Bacterial luciferase-like"/>
    <property type="match status" value="1"/>
</dbReference>
<comment type="pathway">
    <text evidence="4">One-carbon metabolism; methanogenesis from CO(2); methyl-coenzyme M from 5,10-methylene-5,6,7,8-tetrahydromethanopterin: step 1/2.</text>
</comment>
<comment type="catalytic activity">
    <reaction evidence="4">
        <text>5-methyl-5,6,7,8-tetrahydromethanopterin + oxidized coenzyme F420-(gamma-L-Glu)(n) + H(+) = 5,10-methylenetetrahydromethanopterin + reduced coenzyme F420-(gamma-L-Glu)(n)</text>
        <dbReference type="Rhea" id="RHEA:21144"/>
        <dbReference type="Rhea" id="RHEA-COMP:12939"/>
        <dbReference type="Rhea" id="RHEA-COMP:14378"/>
        <dbReference type="ChEBI" id="CHEBI:15378"/>
        <dbReference type="ChEBI" id="CHEBI:57818"/>
        <dbReference type="ChEBI" id="CHEBI:58116"/>
        <dbReference type="ChEBI" id="CHEBI:133980"/>
        <dbReference type="ChEBI" id="CHEBI:139511"/>
        <dbReference type="EC" id="1.5.98.2"/>
    </reaction>
</comment>
<evidence type="ECO:0000313" key="6">
    <source>
        <dbReference type="EMBL" id="HIP84697.1"/>
    </source>
</evidence>
<dbReference type="GO" id="GO:0005737">
    <property type="term" value="C:cytoplasm"/>
    <property type="evidence" value="ECO:0007669"/>
    <property type="project" value="UniProtKB-SubCell"/>
</dbReference>
<evidence type="ECO:0000313" key="7">
    <source>
        <dbReference type="Proteomes" id="UP000643554"/>
    </source>
</evidence>
<protein>
    <recommendedName>
        <fullName evidence="4">5,10-methylenetetrahydromethanopterin reductase</fullName>
        <ecNumber evidence="4">1.5.98.2</ecNumber>
    </recommendedName>
    <alternativeName>
        <fullName evidence="4">Coenzyme F420-dependent N(5),N(10)-methylenetetrahydromethanopterin reductase</fullName>
    </alternativeName>
    <alternativeName>
        <fullName evidence="4">Methylene-H(4)MPT reductase</fullName>
    </alternativeName>
</protein>
<dbReference type="InterPro" id="IPR036661">
    <property type="entry name" value="Luciferase-like_sf"/>
</dbReference>
<keyword evidence="3 4" id="KW-0560">Oxidoreductase</keyword>
<evidence type="ECO:0000259" key="5">
    <source>
        <dbReference type="Pfam" id="PF00296"/>
    </source>
</evidence>
<comment type="caution">
    <text evidence="6">The sequence shown here is derived from an EMBL/GenBank/DDBJ whole genome shotgun (WGS) entry which is preliminary data.</text>
</comment>
<evidence type="ECO:0000256" key="2">
    <source>
        <dbReference type="ARBA" id="ARBA00022563"/>
    </source>
</evidence>
<keyword evidence="1 4" id="KW-0963">Cytoplasm</keyword>
<organism evidence="6 7">
    <name type="scientific">Methanothermococcus okinawensis</name>
    <dbReference type="NCBI Taxonomy" id="155863"/>
    <lineage>
        <taxon>Archaea</taxon>
        <taxon>Methanobacteriati</taxon>
        <taxon>Methanobacteriota</taxon>
        <taxon>Methanomada group</taxon>
        <taxon>Methanococci</taxon>
        <taxon>Methanococcales</taxon>
        <taxon>Methanococcaceae</taxon>
        <taxon>Methanothermococcus</taxon>
    </lineage>
</organism>
<dbReference type="InterPro" id="IPR050564">
    <property type="entry name" value="F420-G6PD/mer"/>
</dbReference>
<dbReference type="GO" id="GO:0006730">
    <property type="term" value="P:one-carbon metabolic process"/>
    <property type="evidence" value="ECO:0007669"/>
    <property type="project" value="UniProtKB-UniRule"/>
</dbReference>
<dbReference type="PANTHER" id="PTHR43244">
    <property type="match status" value="1"/>
</dbReference>
<dbReference type="EMBL" id="DQUI01000071">
    <property type="protein sequence ID" value="HIP84697.1"/>
    <property type="molecule type" value="Genomic_DNA"/>
</dbReference>
<keyword evidence="4" id="KW-0484">Methanogenesis</keyword>
<dbReference type="HAMAP" id="MF_01091">
    <property type="entry name" value="F420_mer"/>
    <property type="match status" value="1"/>
</dbReference>
<comment type="subcellular location">
    <subcellularLocation>
        <location evidence="4">Cytoplasm</location>
    </subcellularLocation>
</comment>